<evidence type="ECO:0008006" key="3">
    <source>
        <dbReference type="Google" id="ProtNLM"/>
    </source>
</evidence>
<organism evidence="1 2">
    <name type="scientific">Pseudolabrys taiwanensis</name>
    <dbReference type="NCBI Taxonomy" id="331696"/>
    <lineage>
        <taxon>Bacteria</taxon>
        <taxon>Pseudomonadati</taxon>
        <taxon>Pseudomonadota</taxon>
        <taxon>Alphaproteobacteria</taxon>
        <taxon>Hyphomicrobiales</taxon>
        <taxon>Xanthobacteraceae</taxon>
        <taxon>Pseudolabrys</taxon>
    </lineage>
</organism>
<dbReference type="OrthoDB" id="7300871at2"/>
<reference evidence="1 2" key="1">
    <citation type="submission" date="2018-07" db="EMBL/GenBank/DDBJ databases">
        <authorList>
            <person name="Quirk P.G."/>
            <person name="Krulwich T.A."/>
        </authorList>
    </citation>
    <scope>NUCLEOTIDE SEQUENCE [LARGE SCALE GENOMIC DNA]</scope>
    <source>
        <strain evidence="1 2">CC-BB4</strain>
    </source>
</reference>
<sequence length="267" mass="30425">MDQTVSLARNDRARVVDQLADYVVRSIDTARAVEKPFFHLEFDHVFPPDMYAKILALMPESRDYRPMHGRSKGHDLDDGTHTRVKIDLFPEYIRNLPPEKKALWDVVGRALCSEKVKQAFIRRLGPGLSKRFGADFAKVGMYPIPILTRDIPGYLITPHTDTRWKGITVQLYLPADDANTDIGTIFHDVLPDGSKPKHSQMRFAPNTGYAFAVGSDTWHSADAVHDRVKTRDSILLTYFVDQGVLKVLRNRGKRLGNFVLNEIRQRV</sequence>
<name>A0A345ZSH5_9HYPH</name>
<proteinExistence type="predicted"/>
<dbReference type="EMBL" id="CP031417">
    <property type="protein sequence ID" value="AXK79872.1"/>
    <property type="molecule type" value="Genomic_DNA"/>
</dbReference>
<evidence type="ECO:0000313" key="1">
    <source>
        <dbReference type="EMBL" id="AXK79872.1"/>
    </source>
</evidence>
<keyword evidence="2" id="KW-1185">Reference proteome</keyword>
<gene>
    <name evidence="1" type="ORF">DW352_04665</name>
</gene>
<evidence type="ECO:0000313" key="2">
    <source>
        <dbReference type="Proteomes" id="UP000254889"/>
    </source>
</evidence>
<dbReference type="Proteomes" id="UP000254889">
    <property type="component" value="Chromosome"/>
</dbReference>
<dbReference type="RefSeq" id="WP_115688974.1">
    <property type="nucleotide sequence ID" value="NZ_CP031417.1"/>
</dbReference>
<dbReference type="KEGG" id="ptaw:DW352_04665"/>
<accession>A0A345ZSH5</accession>
<dbReference type="AlphaFoldDB" id="A0A345ZSH5"/>
<protein>
    <recommendedName>
        <fullName evidence="3">2OG-Fe(II) oxygenase</fullName>
    </recommendedName>
</protein>